<accession>E6PDT1</accession>
<evidence type="ECO:0000256" key="1">
    <source>
        <dbReference type="ARBA" id="ARBA00022714"/>
    </source>
</evidence>
<name>E6PDT1_9ZZZZ</name>
<keyword evidence="3" id="KW-0408">Iron</keyword>
<protein>
    <recommendedName>
        <fullName evidence="5">Iron-binding zinc finger CDGSH type domain-containing protein</fullName>
    </recommendedName>
</protein>
<feature type="domain" description="Iron-binding zinc finger CDGSH type" evidence="5">
    <location>
        <begin position="27"/>
        <end position="61"/>
    </location>
</feature>
<evidence type="ECO:0000313" key="6">
    <source>
        <dbReference type="EMBL" id="CBH74616.1"/>
    </source>
</evidence>
<dbReference type="Pfam" id="PF09360">
    <property type="entry name" value="zf-CDGSH"/>
    <property type="match status" value="1"/>
</dbReference>
<proteinExistence type="predicted"/>
<evidence type="ECO:0000256" key="2">
    <source>
        <dbReference type="ARBA" id="ARBA00022723"/>
    </source>
</evidence>
<evidence type="ECO:0000259" key="5">
    <source>
        <dbReference type="SMART" id="SM00704"/>
    </source>
</evidence>
<reference evidence="6" key="1">
    <citation type="submission" date="2009-10" db="EMBL/GenBank/DDBJ databases">
        <title>Diversity of trophic interactions inside an arsenic-rich microbial ecosystem.</title>
        <authorList>
            <person name="Bertin P.N."/>
            <person name="Heinrich-Salmeron A."/>
            <person name="Pelletier E."/>
            <person name="Goulhen-Chollet F."/>
            <person name="Arsene-Ploetze F."/>
            <person name="Gallien S."/>
            <person name="Calteau A."/>
            <person name="Vallenet D."/>
            <person name="Casiot C."/>
            <person name="Chane-Woon-Ming B."/>
            <person name="Giloteaux L."/>
            <person name="Barakat M."/>
            <person name="Bonnefoy V."/>
            <person name="Bruneel O."/>
            <person name="Chandler M."/>
            <person name="Cleiss J."/>
            <person name="Duran R."/>
            <person name="Elbaz-Poulichet F."/>
            <person name="Fonknechten N."/>
            <person name="Lauga B."/>
            <person name="Mornico D."/>
            <person name="Ortet P."/>
            <person name="Schaeffer C."/>
            <person name="Siguier P."/>
            <person name="Alexander Thil Smith A."/>
            <person name="Van Dorsselaer A."/>
            <person name="Weissenbach J."/>
            <person name="Medigue C."/>
            <person name="Le Paslier D."/>
        </authorList>
    </citation>
    <scope>NUCLEOTIDE SEQUENCE</scope>
</reference>
<keyword evidence="1" id="KW-0001">2Fe-2S</keyword>
<dbReference type="EMBL" id="CABL01000002">
    <property type="protein sequence ID" value="CBH74616.1"/>
    <property type="molecule type" value="Genomic_DNA"/>
</dbReference>
<dbReference type="Gene3D" id="3.40.5.90">
    <property type="entry name" value="CDGSH iron-sulfur domain, mitoNEET-type"/>
    <property type="match status" value="1"/>
</dbReference>
<keyword evidence="4" id="KW-0411">Iron-sulfur</keyword>
<dbReference type="GO" id="GO:0005737">
    <property type="term" value="C:cytoplasm"/>
    <property type="evidence" value="ECO:0007669"/>
    <property type="project" value="UniProtKB-ARBA"/>
</dbReference>
<comment type="caution">
    <text evidence="6">The sequence shown here is derived from an EMBL/GenBank/DDBJ whole genome shotgun (WGS) entry which is preliminary data.</text>
</comment>
<dbReference type="GO" id="GO:0046872">
    <property type="term" value="F:metal ion binding"/>
    <property type="evidence" value="ECO:0007669"/>
    <property type="project" value="UniProtKB-KW"/>
</dbReference>
<gene>
    <name evidence="6" type="ORF">CARN1_1719</name>
</gene>
<evidence type="ECO:0000256" key="4">
    <source>
        <dbReference type="ARBA" id="ARBA00023014"/>
    </source>
</evidence>
<dbReference type="InterPro" id="IPR018967">
    <property type="entry name" value="FeS-contain_CDGSH-typ"/>
</dbReference>
<keyword evidence="2" id="KW-0479">Metal-binding</keyword>
<dbReference type="SMART" id="SM00704">
    <property type="entry name" value="ZnF_CDGSH"/>
    <property type="match status" value="1"/>
</dbReference>
<dbReference type="GO" id="GO:0051537">
    <property type="term" value="F:2 iron, 2 sulfur cluster binding"/>
    <property type="evidence" value="ECO:0007669"/>
    <property type="project" value="UniProtKB-KW"/>
</dbReference>
<organism evidence="6">
    <name type="scientific">mine drainage metagenome</name>
    <dbReference type="NCBI Taxonomy" id="410659"/>
    <lineage>
        <taxon>unclassified sequences</taxon>
        <taxon>metagenomes</taxon>
        <taxon>ecological metagenomes</taxon>
    </lineage>
</organism>
<sequence length="68" mass="7359">MADVTIKIRESGPYLVKGPVTIADVDGHPYRIEGENVALCRCGQSKSKPFCDGSHRDGFVAIERAPEA</sequence>
<dbReference type="AlphaFoldDB" id="E6PDT1"/>
<dbReference type="InterPro" id="IPR042216">
    <property type="entry name" value="MitoNEET_CISD"/>
</dbReference>
<evidence type="ECO:0000256" key="3">
    <source>
        <dbReference type="ARBA" id="ARBA00023004"/>
    </source>
</evidence>